<dbReference type="SUPFAM" id="SSF53254">
    <property type="entry name" value="Phosphoglycerate mutase-like"/>
    <property type="match status" value="1"/>
</dbReference>
<accession>A0A099L068</accession>
<dbReference type="OrthoDB" id="9783269at2"/>
<sequence length="259" mass="29379">MIEIDLIRHVKVAGKPALYGRTDVQPIVTENVHLLERLVAQQKTSKAYQCIISSPLIRCQHLAKEFSHHCEIPLEISLGLQEMNFGCFDGVPFDDIPFGDEPSIATGISDINDQRIELHWSQLEAFFQAPAEIMLPNAEALADFHHRVIKTWQELIAQHIVISSDKKALKIPQRILVIAHGGVIRMILAHILQLDWQQASWHQKLQIGHGSLTRINISQPYQDINSSQQQTLPDQYSRQAAQQLHQQVMCIAMPLLEGF</sequence>
<dbReference type="SMART" id="SM00855">
    <property type="entry name" value="PGAM"/>
    <property type="match status" value="1"/>
</dbReference>
<proteinExistence type="predicted"/>
<dbReference type="Pfam" id="PF00300">
    <property type="entry name" value="His_Phos_1"/>
    <property type="match status" value="2"/>
</dbReference>
<organism evidence="1 2">
    <name type="scientific">Colwellia psychrerythraea</name>
    <name type="common">Vibrio psychroerythus</name>
    <dbReference type="NCBI Taxonomy" id="28229"/>
    <lineage>
        <taxon>Bacteria</taxon>
        <taxon>Pseudomonadati</taxon>
        <taxon>Pseudomonadota</taxon>
        <taxon>Gammaproteobacteria</taxon>
        <taxon>Alteromonadales</taxon>
        <taxon>Colwelliaceae</taxon>
        <taxon>Colwellia</taxon>
    </lineage>
</organism>
<dbReference type="CDD" id="cd07067">
    <property type="entry name" value="HP_PGM_like"/>
    <property type="match status" value="1"/>
</dbReference>
<name>A0A099L068_COLPS</name>
<evidence type="ECO:0000313" key="1">
    <source>
        <dbReference type="EMBL" id="KGJ96251.1"/>
    </source>
</evidence>
<dbReference type="InterPro" id="IPR029033">
    <property type="entry name" value="His_PPase_superfam"/>
</dbReference>
<dbReference type="EMBL" id="JQEC01000011">
    <property type="protein sequence ID" value="KGJ96251.1"/>
    <property type="molecule type" value="Genomic_DNA"/>
</dbReference>
<dbReference type="RefSeq" id="WP_033081215.1">
    <property type="nucleotide sequence ID" value="NZ_JQEC01000011.1"/>
</dbReference>
<dbReference type="AlphaFoldDB" id="A0A099L068"/>
<dbReference type="PATRIC" id="fig|28229.3.peg.1134"/>
<dbReference type="Proteomes" id="UP000029868">
    <property type="component" value="Unassembled WGS sequence"/>
</dbReference>
<gene>
    <name evidence="1" type="ORF">GAB14E_0198</name>
</gene>
<comment type="caution">
    <text evidence="1">The sequence shown here is derived from an EMBL/GenBank/DDBJ whole genome shotgun (WGS) entry which is preliminary data.</text>
</comment>
<protein>
    <submittedName>
        <fullName evidence="1">Phosphoglycerate mutase</fullName>
    </submittedName>
</protein>
<reference evidence="1 2" key="1">
    <citation type="submission" date="2014-08" db="EMBL/GenBank/DDBJ databases">
        <title>Genomic and Phenotypic Diversity of Colwellia psychrerythraea strains from Disparate Marine Basins.</title>
        <authorList>
            <person name="Techtmann S.M."/>
            <person name="Stelling S.C."/>
            <person name="Utturkar S.M."/>
            <person name="Alshibli N."/>
            <person name="Harris A."/>
            <person name="Brown S.D."/>
            <person name="Hazen T.C."/>
        </authorList>
    </citation>
    <scope>NUCLEOTIDE SEQUENCE [LARGE SCALE GENOMIC DNA]</scope>
    <source>
        <strain evidence="1 2">GAB14E</strain>
    </source>
</reference>
<evidence type="ECO:0000313" key="2">
    <source>
        <dbReference type="Proteomes" id="UP000029868"/>
    </source>
</evidence>
<dbReference type="Gene3D" id="3.40.50.1240">
    <property type="entry name" value="Phosphoglycerate mutase-like"/>
    <property type="match status" value="1"/>
</dbReference>
<dbReference type="InterPro" id="IPR013078">
    <property type="entry name" value="His_Pase_superF_clade-1"/>
</dbReference>